<dbReference type="EMBL" id="KV425966">
    <property type="protein sequence ID" value="KZV94857.1"/>
    <property type="molecule type" value="Genomic_DNA"/>
</dbReference>
<reference evidence="1 2" key="1">
    <citation type="journal article" date="2016" name="Mol. Biol. Evol.">
        <title>Comparative Genomics of Early-Diverging Mushroom-Forming Fungi Provides Insights into the Origins of Lignocellulose Decay Capabilities.</title>
        <authorList>
            <person name="Nagy L.G."/>
            <person name="Riley R."/>
            <person name="Tritt A."/>
            <person name="Adam C."/>
            <person name="Daum C."/>
            <person name="Floudas D."/>
            <person name="Sun H."/>
            <person name="Yadav J.S."/>
            <person name="Pangilinan J."/>
            <person name="Larsson K.H."/>
            <person name="Matsuura K."/>
            <person name="Barry K."/>
            <person name="Labutti K."/>
            <person name="Kuo R."/>
            <person name="Ohm R.A."/>
            <person name="Bhattacharya S.S."/>
            <person name="Shirouzu T."/>
            <person name="Yoshinaga Y."/>
            <person name="Martin F.M."/>
            <person name="Grigoriev I.V."/>
            <person name="Hibbett D.S."/>
        </authorList>
    </citation>
    <scope>NUCLEOTIDE SEQUENCE [LARGE SCALE GENOMIC DNA]</scope>
    <source>
        <strain evidence="1 2">HHB12029</strain>
    </source>
</reference>
<organism evidence="1 2">
    <name type="scientific">Exidia glandulosa HHB12029</name>
    <dbReference type="NCBI Taxonomy" id="1314781"/>
    <lineage>
        <taxon>Eukaryota</taxon>
        <taxon>Fungi</taxon>
        <taxon>Dikarya</taxon>
        <taxon>Basidiomycota</taxon>
        <taxon>Agaricomycotina</taxon>
        <taxon>Agaricomycetes</taxon>
        <taxon>Auriculariales</taxon>
        <taxon>Exidiaceae</taxon>
        <taxon>Exidia</taxon>
    </lineage>
</organism>
<dbReference type="InParanoid" id="A0A165JHL7"/>
<name>A0A165JHL7_EXIGL</name>
<dbReference type="Proteomes" id="UP000077266">
    <property type="component" value="Unassembled WGS sequence"/>
</dbReference>
<gene>
    <name evidence="1" type="ORF">EXIGLDRAFT_496698</name>
</gene>
<evidence type="ECO:0000313" key="1">
    <source>
        <dbReference type="EMBL" id="KZV94857.1"/>
    </source>
</evidence>
<proteinExistence type="predicted"/>
<keyword evidence="2" id="KW-1185">Reference proteome</keyword>
<evidence type="ECO:0000313" key="2">
    <source>
        <dbReference type="Proteomes" id="UP000077266"/>
    </source>
</evidence>
<sequence>MLAATVATLAATREVQVPLRILLYLAHFLVGSLAASHPFDSSAVILVVRLQRQRRIQSDGSKSQQYLQNRGNAVSTPYLVPFTLDASSPLPLPVRWTRAREDKARTAFGDAKLVDEAQRNGLISLPSLSDPDVERIAQRVAVLVEARPSQYDDLHCSPPATLSGTRALECTCC</sequence>
<dbReference type="AlphaFoldDB" id="A0A165JHL7"/>
<protein>
    <submittedName>
        <fullName evidence="1">Uncharacterized protein</fullName>
    </submittedName>
</protein>
<accession>A0A165JHL7</accession>